<feature type="domain" description="AMP-dependent ligase C-terminal" evidence="2">
    <location>
        <begin position="341"/>
        <end position="424"/>
    </location>
</feature>
<dbReference type="Gene3D" id="3.30.300.30">
    <property type="match status" value="1"/>
</dbReference>
<dbReference type="Pfam" id="PF00501">
    <property type="entry name" value="AMP-binding"/>
    <property type="match status" value="1"/>
</dbReference>
<evidence type="ECO:0000259" key="1">
    <source>
        <dbReference type="Pfam" id="PF00501"/>
    </source>
</evidence>
<dbReference type="Pfam" id="PF14535">
    <property type="entry name" value="AMP-binding_C_2"/>
    <property type="match status" value="1"/>
</dbReference>
<evidence type="ECO:0000313" key="5">
    <source>
        <dbReference type="Proteomes" id="UP000664417"/>
    </source>
</evidence>
<dbReference type="InterPro" id="IPR042099">
    <property type="entry name" value="ANL_N_sf"/>
</dbReference>
<keyword evidence="5" id="KW-1185">Reference proteome</keyword>
<dbReference type="InterPro" id="IPR028154">
    <property type="entry name" value="AMP-dep_Lig_C"/>
</dbReference>
<sequence length="429" mass="47725">MPTMPPFFSDRHALEHHQQTRLHAMLGRLAADNAFYRERVNAFLARFPEMGLADFRRAFPFTFKRDLVADQQAFPPYGRNTTEPAHHYTRYCQTSGTTGAPLRLLDTPGSWDWMLSHWLRVYDAAGVRGGERIFFAFGFGPFLGFWTAFEAAQAGGNLCIPGGALNSLGRLQAMAANQTTVLCCTPTYALRLGEVAAQNDFDLDSIPLKVIIVAGEPGGAIPATRRAMRQFWRGARVVDHYGMTEIGPAGYESPHVEGLMHIIESDYLVEVIDPVTEAPASAGERGELVLTTLGREAAPVLRYRTGDLVQLQAPEPHWQTIEWGFPCGILGRADDMVVVRGVNMYPAAVEAVVRRFAVVAEYRVLLEERDAMTEMRLQVEPTDNAEGDWVESLGEALKAEFALRIPIEVVAKGTLPRFELKAKRWTRMG</sequence>
<evidence type="ECO:0000313" key="4">
    <source>
        <dbReference type="EMBL" id="MBO1318537.1"/>
    </source>
</evidence>
<organism evidence="3 5">
    <name type="scientific">Acanthopleuribacter pedis</name>
    <dbReference type="NCBI Taxonomy" id="442870"/>
    <lineage>
        <taxon>Bacteria</taxon>
        <taxon>Pseudomonadati</taxon>
        <taxon>Acidobacteriota</taxon>
        <taxon>Holophagae</taxon>
        <taxon>Acanthopleuribacterales</taxon>
        <taxon>Acanthopleuribacteraceae</taxon>
        <taxon>Acanthopleuribacter</taxon>
    </lineage>
</organism>
<evidence type="ECO:0000313" key="3">
    <source>
        <dbReference type="EMBL" id="MBO1317231.1"/>
    </source>
</evidence>
<comment type="caution">
    <text evidence="3">The sequence shown here is derived from an EMBL/GenBank/DDBJ whole genome shotgun (WGS) entry which is preliminary data.</text>
</comment>
<gene>
    <name evidence="3" type="ORF">J3U88_02080</name>
    <name evidence="4" type="ORF">J3U88_08715</name>
</gene>
<name>A0A8J7QAJ1_9BACT</name>
<evidence type="ECO:0000259" key="2">
    <source>
        <dbReference type="Pfam" id="PF14535"/>
    </source>
</evidence>
<dbReference type="AlphaFoldDB" id="A0A8J7QAJ1"/>
<dbReference type="SUPFAM" id="SSF56801">
    <property type="entry name" value="Acetyl-CoA synthetase-like"/>
    <property type="match status" value="1"/>
</dbReference>
<dbReference type="PANTHER" id="PTHR43845:SF1">
    <property type="entry name" value="BLR5969 PROTEIN"/>
    <property type="match status" value="1"/>
</dbReference>
<dbReference type="InterPro" id="IPR045851">
    <property type="entry name" value="AMP-bd_C_sf"/>
</dbReference>
<protein>
    <submittedName>
        <fullName evidence="3">AMP-binding protein</fullName>
    </submittedName>
</protein>
<dbReference type="EMBL" id="JAFREP010000002">
    <property type="protein sequence ID" value="MBO1317231.1"/>
    <property type="molecule type" value="Genomic_DNA"/>
</dbReference>
<dbReference type="PANTHER" id="PTHR43845">
    <property type="entry name" value="BLR5969 PROTEIN"/>
    <property type="match status" value="1"/>
</dbReference>
<accession>A0A8J7QAJ1</accession>
<dbReference type="Gene3D" id="3.40.50.12780">
    <property type="entry name" value="N-terminal domain of ligase-like"/>
    <property type="match status" value="1"/>
</dbReference>
<dbReference type="InterPro" id="IPR000873">
    <property type="entry name" value="AMP-dep_synth/lig_dom"/>
</dbReference>
<reference evidence="3" key="1">
    <citation type="submission" date="2021-03" db="EMBL/GenBank/DDBJ databases">
        <authorList>
            <person name="Wang G."/>
        </authorList>
    </citation>
    <scope>NUCLEOTIDE SEQUENCE</scope>
    <source>
        <strain evidence="3">KCTC 12899</strain>
    </source>
</reference>
<dbReference type="RefSeq" id="WP_207856468.1">
    <property type="nucleotide sequence ID" value="NZ_JAFREP010000002.1"/>
</dbReference>
<feature type="domain" description="AMP-dependent synthetase/ligase" evidence="1">
    <location>
        <begin position="91"/>
        <end position="290"/>
    </location>
</feature>
<proteinExistence type="predicted"/>
<dbReference type="Proteomes" id="UP000664417">
    <property type="component" value="Unassembled WGS sequence"/>
</dbReference>
<dbReference type="EMBL" id="JAFREP010000006">
    <property type="protein sequence ID" value="MBO1318537.1"/>
    <property type="molecule type" value="Genomic_DNA"/>
</dbReference>